<dbReference type="EMBL" id="OX460343">
    <property type="protein sequence ID" value="CAI9180090.1"/>
    <property type="molecule type" value="Genomic_DNA"/>
</dbReference>
<proteinExistence type="predicted"/>
<sequence>MERVVVTLLHQHLFQNIGLVNRATCPCGDSGAPPPPPRSVGTLSNSALRGGGEQRADGWVSAVGYVTRVLTTARGDVS</sequence>
<evidence type="ECO:0000313" key="2">
    <source>
        <dbReference type="Proteomes" id="UP001176941"/>
    </source>
</evidence>
<dbReference type="Proteomes" id="UP001176941">
    <property type="component" value="Chromosome X"/>
</dbReference>
<name>A0ABN9A1G4_RANTA</name>
<protein>
    <submittedName>
        <fullName evidence="1">Uncharacterized protein</fullName>
    </submittedName>
</protein>
<accession>A0ABN9A1G4</accession>
<reference evidence="1" key="1">
    <citation type="submission" date="2023-04" db="EMBL/GenBank/DDBJ databases">
        <authorList>
            <consortium name="ELIXIR-Norway"/>
        </authorList>
    </citation>
    <scope>NUCLEOTIDE SEQUENCE [LARGE SCALE GENOMIC DNA]</scope>
</reference>
<gene>
    <name evidence="1" type="ORF">MRATA1EN1_LOCUS29052</name>
</gene>
<organism evidence="1 2">
    <name type="scientific">Rangifer tarandus platyrhynchus</name>
    <name type="common">Svalbard reindeer</name>
    <dbReference type="NCBI Taxonomy" id="3082113"/>
    <lineage>
        <taxon>Eukaryota</taxon>
        <taxon>Metazoa</taxon>
        <taxon>Chordata</taxon>
        <taxon>Craniata</taxon>
        <taxon>Vertebrata</taxon>
        <taxon>Euteleostomi</taxon>
        <taxon>Mammalia</taxon>
        <taxon>Eutheria</taxon>
        <taxon>Laurasiatheria</taxon>
        <taxon>Artiodactyla</taxon>
        <taxon>Ruminantia</taxon>
        <taxon>Pecora</taxon>
        <taxon>Cervidae</taxon>
        <taxon>Odocoileinae</taxon>
        <taxon>Rangifer</taxon>
    </lineage>
</organism>
<keyword evidence="2" id="KW-1185">Reference proteome</keyword>
<evidence type="ECO:0000313" key="1">
    <source>
        <dbReference type="EMBL" id="CAI9180090.1"/>
    </source>
</evidence>